<accession>Q6F9P7</accession>
<name>Q6F9P7_ACIAD</name>
<gene>
    <name evidence="1" type="ordered locus">ACIAD2445</name>
</gene>
<dbReference type="HOGENOM" id="CLU_2930477_0_0_6"/>
<reference evidence="1 2" key="1">
    <citation type="journal article" date="2004" name="Nucleic Acids Res.">
        <title>Unique features revealed by the genome sequence of Acinetobacter sp. ADP1, a versatile and naturally transformation competent bacterium.</title>
        <authorList>
            <person name="Barbe V."/>
            <person name="Vallenet D."/>
            <person name="Fonknechten N."/>
            <person name="Kreimeyer A."/>
            <person name="Oztas S."/>
            <person name="Labarre L."/>
            <person name="Cruveiller S."/>
            <person name="Robert C."/>
            <person name="Duprat S."/>
            <person name="Wincker P."/>
            <person name="Ornston L.N."/>
            <person name="Weissenbach J."/>
            <person name="Marliere P."/>
            <person name="Cohen G.N."/>
            <person name="Medigue C."/>
        </authorList>
    </citation>
    <scope>NUCLEOTIDE SEQUENCE [LARGE SCALE GENOMIC DNA]</scope>
    <source>
        <strain evidence="2">ATCC 33305 / BD413 / ADP1</strain>
    </source>
</reference>
<dbReference type="AlphaFoldDB" id="Q6F9P7"/>
<protein>
    <submittedName>
        <fullName evidence="1">Uncharacterized protein</fullName>
    </submittedName>
</protein>
<organism evidence="1 2">
    <name type="scientific">Acinetobacter baylyi (strain ATCC 33305 / BD413 / ADP1)</name>
    <dbReference type="NCBI Taxonomy" id="62977"/>
    <lineage>
        <taxon>Bacteria</taxon>
        <taxon>Pseudomonadati</taxon>
        <taxon>Pseudomonadota</taxon>
        <taxon>Gammaproteobacteria</taxon>
        <taxon>Moraxellales</taxon>
        <taxon>Moraxellaceae</taxon>
        <taxon>Acinetobacter</taxon>
    </lineage>
</organism>
<dbReference type="KEGG" id="aci:ACIAD2445"/>
<sequence length="60" mass="6945">MAPNKLNFQLLINDDFQNNAISHYKIRTEKSKPFNESTYSNYAVAIAPSTFIIKIDCKYN</sequence>
<proteinExistence type="predicted"/>
<evidence type="ECO:0000313" key="2">
    <source>
        <dbReference type="Proteomes" id="UP000000430"/>
    </source>
</evidence>
<evidence type="ECO:0000313" key="1">
    <source>
        <dbReference type="EMBL" id="CAG69217.1"/>
    </source>
</evidence>
<dbReference type="Proteomes" id="UP000000430">
    <property type="component" value="Chromosome"/>
</dbReference>
<dbReference type="EMBL" id="CR543861">
    <property type="protein sequence ID" value="CAG69217.1"/>
    <property type="molecule type" value="Genomic_DNA"/>
</dbReference>